<reference evidence="2" key="1">
    <citation type="submission" date="2019-12" db="EMBL/GenBank/DDBJ databases">
        <authorList>
            <person name="Cremers G."/>
        </authorList>
    </citation>
    <scope>NUCLEOTIDE SEQUENCE</scope>
    <source>
        <strain evidence="2">Vvax</strain>
    </source>
</reference>
<evidence type="ECO:0000256" key="1">
    <source>
        <dbReference type="SAM" id="MobiDB-lite"/>
    </source>
</evidence>
<proteinExistence type="predicted"/>
<accession>A0A679IYI4</accession>
<gene>
    <name evidence="2" type="ORF">VVAX_03514</name>
</gene>
<feature type="region of interest" description="Disordered" evidence="1">
    <location>
        <begin position="63"/>
        <end position="85"/>
    </location>
</feature>
<dbReference type="EMBL" id="LR743507">
    <property type="protein sequence ID" value="CAA2105964.1"/>
    <property type="molecule type" value="Genomic_DNA"/>
</dbReference>
<dbReference type="AlphaFoldDB" id="A0A679IYI4"/>
<organism evidence="2">
    <name type="scientific">Variovorax paradoxus</name>
    <dbReference type="NCBI Taxonomy" id="34073"/>
    <lineage>
        <taxon>Bacteria</taxon>
        <taxon>Pseudomonadati</taxon>
        <taxon>Pseudomonadota</taxon>
        <taxon>Betaproteobacteria</taxon>
        <taxon>Burkholderiales</taxon>
        <taxon>Comamonadaceae</taxon>
        <taxon>Variovorax</taxon>
    </lineage>
</organism>
<dbReference type="RefSeq" id="WP_339091091.1">
    <property type="nucleotide sequence ID" value="NZ_LR743507.1"/>
</dbReference>
<sequence length="85" mass="9614">MSHIRRISVHVDESDPGHFYWVLMEEGDDASQWRELESADESYDMWLDALQAGTKALIAYAPDERIGPREPGDDEDASPVGIPIR</sequence>
<protein>
    <submittedName>
        <fullName evidence="2">Uncharacterized protein</fullName>
    </submittedName>
</protein>
<evidence type="ECO:0000313" key="2">
    <source>
        <dbReference type="EMBL" id="CAA2105964.1"/>
    </source>
</evidence>
<name>A0A679IYI4_VARPD</name>